<feature type="domain" description="Periplakin/Envoplakin N-terminal" evidence="2">
    <location>
        <begin position="2"/>
        <end position="70"/>
    </location>
</feature>
<keyword evidence="4" id="KW-1185">Reference proteome</keyword>
<dbReference type="EMBL" id="QBIY01013427">
    <property type="protein sequence ID" value="RXN04929.1"/>
    <property type="molecule type" value="Genomic_DNA"/>
</dbReference>
<sequence length="71" mass="8227">MNAEKVERNIIETQQNLNRDIRKINEGKQPLYQKDITRTILDSLELLNALGEDAAEASRLQHPHSDMIEKE</sequence>
<name>A0A498L9R2_LABRO</name>
<organism evidence="3 4">
    <name type="scientific">Labeo rohita</name>
    <name type="common">Indian major carp</name>
    <name type="synonym">Cyprinus rohita</name>
    <dbReference type="NCBI Taxonomy" id="84645"/>
    <lineage>
        <taxon>Eukaryota</taxon>
        <taxon>Metazoa</taxon>
        <taxon>Chordata</taxon>
        <taxon>Craniata</taxon>
        <taxon>Vertebrata</taxon>
        <taxon>Euteleostomi</taxon>
        <taxon>Actinopterygii</taxon>
        <taxon>Neopterygii</taxon>
        <taxon>Teleostei</taxon>
        <taxon>Ostariophysi</taxon>
        <taxon>Cypriniformes</taxon>
        <taxon>Cyprinidae</taxon>
        <taxon>Labeoninae</taxon>
        <taxon>Labeonini</taxon>
        <taxon>Labeo</taxon>
    </lineage>
</organism>
<accession>A0A498L9R2</accession>
<evidence type="ECO:0000313" key="3">
    <source>
        <dbReference type="EMBL" id="RXN04929.1"/>
    </source>
</evidence>
<dbReference type="STRING" id="84645.A0A498L9R2"/>
<reference evidence="3 4" key="1">
    <citation type="submission" date="2018-03" db="EMBL/GenBank/DDBJ databases">
        <title>Draft genome sequence of Rohu Carp (Labeo rohita).</title>
        <authorList>
            <person name="Das P."/>
            <person name="Kushwaha B."/>
            <person name="Joshi C.G."/>
            <person name="Kumar D."/>
            <person name="Nagpure N.S."/>
            <person name="Sahoo L."/>
            <person name="Das S.P."/>
            <person name="Bit A."/>
            <person name="Patnaik S."/>
            <person name="Meher P.K."/>
            <person name="Jayasankar P."/>
            <person name="Koringa P.G."/>
            <person name="Patel N.V."/>
            <person name="Hinsu A.T."/>
            <person name="Kumar R."/>
            <person name="Pandey M."/>
            <person name="Agarwal S."/>
            <person name="Srivastava S."/>
            <person name="Singh M."/>
            <person name="Iquebal M.A."/>
            <person name="Jaiswal S."/>
            <person name="Angadi U.B."/>
            <person name="Kumar N."/>
            <person name="Raza M."/>
            <person name="Shah T.M."/>
            <person name="Rai A."/>
            <person name="Jena J.K."/>
        </authorList>
    </citation>
    <scope>NUCLEOTIDE SEQUENCE [LARGE SCALE GENOMIC DNA]</scope>
    <source>
        <strain evidence="3">DASCIFA01</strain>
        <tissue evidence="3">Testis</tissue>
    </source>
</reference>
<dbReference type="Gene3D" id="1.20.58.60">
    <property type="match status" value="1"/>
</dbReference>
<gene>
    <name evidence="3" type="ORF">ROHU_033672</name>
</gene>
<evidence type="ECO:0000259" key="2">
    <source>
        <dbReference type="Pfam" id="PF23160"/>
    </source>
</evidence>
<evidence type="ECO:0000256" key="1">
    <source>
        <dbReference type="ARBA" id="ARBA00009109"/>
    </source>
</evidence>
<dbReference type="InterPro" id="IPR055419">
    <property type="entry name" value="Spectrin_PEPL/EVPL"/>
</dbReference>
<comment type="caution">
    <text evidence="3">The sequence shown here is derived from an EMBL/GenBank/DDBJ whole genome shotgun (WGS) entry which is preliminary data.</text>
</comment>
<evidence type="ECO:0000313" key="4">
    <source>
        <dbReference type="Proteomes" id="UP000290572"/>
    </source>
</evidence>
<dbReference type="Proteomes" id="UP000290572">
    <property type="component" value="Unassembled WGS sequence"/>
</dbReference>
<comment type="similarity">
    <text evidence="1">Belongs to the plakin or cytolinker family.</text>
</comment>
<protein>
    <submittedName>
        <fullName evidence="3">Periplakin</fullName>
    </submittedName>
</protein>
<dbReference type="Pfam" id="PF23160">
    <property type="entry name" value="Spectrin_1st_PEPL"/>
    <property type="match status" value="1"/>
</dbReference>
<proteinExistence type="inferred from homology"/>
<dbReference type="AlphaFoldDB" id="A0A498L9R2"/>